<evidence type="ECO:0000256" key="1">
    <source>
        <dbReference type="ARBA" id="ARBA00004141"/>
    </source>
</evidence>
<proteinExistence type="predicted"/>
<reference evidence="8" key="1">
    <citation type="submission" date="2020-05" db="EMBL/GenBank/DDBJ databases">
        <authorList>
            <person name="Chiriac C."/>
            <person name="Salcher M."/>
            <person name="Ghai R."/>
            <person name="Kavagutti S V."/>
        </authorList>
    </citation>
    <scope>NUCLEOTIDE SEQUENCE</scope>
</reference>
<feature type="transmembrane region" description="Helical" evidence="5">
    <location>
        <begin position="351"/>
        <end position="372"/>
    </location>
</feature>
<dbReference type="GO" id="GO:0022857">
    <property type="term" value="F:transmembrane transporter activity"/>
    <property type="evidence" value="ECO:0007669"/>
    <property type="project" value="InterPro"/>
</dbReference>
<dbReference type="InterPro" id="IPR020846">
    <property type="entry name" value="MFS_dom"/>
</dbReference>
<feature type="transmembrane region" description="Helical" evidence="5">
    <location>
        <begin position="460"/>
        <end position="480"/>
    </location>
</feature>
<keyword evidence="4 5" id="KW-0472">Membrane</keyword>
<evidence type="ECO:0000256" key="5">
    <source>
        <dbReference type="SAM" id="Phobius"/>
    </source>
</evidence>
<dbReference type="EMBL" id="CAEZVY010000026">
    <property type="protein sequence ID" value="CAB4638560.1"/>
    <property type="molecule type" value="Genomic_DNA"/>
</dbReference>
<feature type="transmembrane region" description="Helical" evidence="5">
    <location>
        <begin position="214"/>
        <end position="236"/>
    </location>
</feature>
<dbReference type="Gene3D" id="1.20.1250.20">
    <property type="entry name" value="MFS general substrate transporter like domains"/>
    <property type="match status" value="1"/>
</dbReference>
<dbReference type="Gene3D" id="1.20.1720.10">
    <property type="entry name" value="Multidrug resistance protein D"/>
    <property type="match status" value="1"/>
</dbReference>
<sequence length="493" mass="51238">MSKFSGAPATEPINLSGDKARWSAYGVAVGVASLTILDLSKINVAIPAISSVLGAGPTQVQLLLSGFVLAFGLVLVPSGRIGDLYSRRFMFLLGLSLFTLASLGGMVAPTIELLIASRVFQGFAAGILMPQVLGLVQQLFQGKERGQAFGIFGAVVGLSTAFGPTIGGLLVGVGGDDFGWRLLFAMNVPLGVAAFVMAYRLLPKFQDTSSAVKDFDLLGTALLGATTFSLMLPFVLTTGTASDNPARWWWLLAALGAGALFVLWEKSYMRRGKIAIIDFELFAISSFRNGILISGFYFAALPATFITLTLFLQQGLGFAPVVAGMVTIPFALISAYTSFRSGKVVHKRGRPLVVVGLLAVLAGFGLVALASVVVPDSLMPFAVALAMALAGAGGGAVISPNQTLMLEDIPVHQGGLAGSLAQVGQRIGTAIGLAAGLSVFFFVLADEVNQPLSVAYHDAFIVALSAVVGLIIAALVFALLDSKVRAQDDVASS</sequence>
<dbReference type="PANTHER" id="PTHR42718:SF39">
    <property type="entry name" value="ACTINORHODIN TRANSPORTER-RELATED"/>
    <property type="match status" value="1"/>
</dbReference>
<dbReference type="SUPFAM" id="SSF103473">
    <property type="entry name" value="MFS general substrate transporter"/>
    <property type="match status" value="1"/>
</dbReference>
<protein>
    <submittedName>
        <fullName evidence="8">Unannotated protein</fullName>
    </submittedName>
</protein>
<evidence type="ECO:0000313" key="7">
    <source>
        <dbReference type="EMBL" id="CAB4574554.1"/>
    </source>
</evidence>
<dbReference type="CDD" id="cd17321">
    <property type="entry name" value="MFS_MMR_MDR_like"/>
    <property type="match status" value="1"/>
</dbReference>
<evidence type="ECO:0000259" key="6">
    <source>
        <dbReference type="PROSITE" id="PS50850"/>
    </source>
</evidence>
<keyword evidence="3 5" id="KW-1133">Transmembrane helix</keyword>
<dbReference type="PRINTS" id="PR01036">
    <property type="entry name" value="TCRTETB"/>
</dbReference>
<gene>
    <name evidence="7" type="ORF">UFOPK1684_00963</name>
    <name evidence="8" type="ORF">UFOPK2158_00372</name>
</gene>
<feature type="transmembrane region" description="Helical" evidence="5">
    <location>
        <begin position="115"/>
        <end position="136"/>
    </location>
</feature>
<feature type="domain" description="Major facilitator superfamily (MFS) profile" evidence="6">
    <location>
        <begin position="24"/>
        <end position="481"/>
    </location>
</feature>
<feature type="transmembrane region" description="Helical" evidence="5">
    <location>
        <begin position="318"/>
        <end position="339"/>
    </location>
</feature>
<evidence type="ECO:0000313" key="8">
    <source>
        <dbReference type="EMBL" id="CAB4638560.1"/>
    </source>
</evidence>
<feature type="transmembrane region" description="Helical" evidence="5">
    <location>
        <begin position="427"/>
        <end position="445"/>
    </location>
</feature>
<feature type="transmembrane region" description="Helical" evidence="5">
    <location>
        <begin position="178"/>
        <end position="202"/>
    </location>
</feature>
<feature type="transmembrane region" description="Helical" evidence="5">
    <location>
        <begin position="248"/>
        <end position="264"/>
    </location>
</feature>
<dbReference type="Pfam" id="PF07690">
    <property type="entry name" value="MFS_1"/>
    <property type="match status" value="1"/>
</dbReference>
<dbReference type="GO" id="GO:0016020">
    <property type="term" value="C:membrane"/>
    <property type="evidence" value="ECO:0007669"/>
    <property type="project" value="UniProtKB-SubCell"/>
</dbReference>
<feature type="transmembrane region" description="Helical" evidence="5">
    <location>
        <begin position="148"/>
        <end position="172"/>
    </location>
</feature>
<comment type="subcellular location">
    <subcellularLocation>
        <location evidence="1">Membrane</location>
        <topology evidence="1">Multi-pass membrane protein</topology>
    </subcellularLocation>
</comment>
<evidence type="ECO:0000256" key="2">
    <source>
        <dbReference type="ARBA" id="ARBA00022692"/>
    </source>
</evidence>
<feature type="transmembrane region" description="Helical" evidence="5">
    <location>
        <begin position="60"/>
        <end position="77"/>
    </location>
</feature>
<evidence type="ECO:0000256" key="4">
    <source>
        <dbReference type="ARBA" id="ARBA00023136"/>
    </source>
</evidence>
<dbReference type="PANTHER" id="PTHR42718">
    <property type="entry name" value="MAJOR FACILITATOR SUPERFAMILY MULTIDRUG TRANSPORTER MFSC"/>
    <property type="match status" value="1"/>
</dbReference>
<dbReference type="InterPro" id="IPR011701">
    <property type="entry name" value="MFS"/>
</dbReference>
<accession>A0A6J6JMK7</accession>
<keyword evidence="2 5" id="KW-0812">Transmembrane</keyword>
<evidence type="ECO:0000256" key="3">
    <source>
        <dbReference type="ARBA" id="ARBA00022989"/>
    </source>
</evidence>
<feature type="transmembrane region" description="Helical" evidence="5">
    <location>
        <begin position="291"/>
        <end position="312"/>
    </location>
</feature>
<dbReference type="InterPro" id="IPR036259">
    <property type="entry name" value="MFS_trans_sf"/>
</dbReference>
<name>A0A6J6JMK7_9ZZZZ</name>
<dbReference type="PROSITE" id="PS50850">
    <property type="entry name" value="MFS"/>
    <property type="match status" value="1"/>
</dbReference>
<feature type="transmembrane region" description="Helical" evidence="5">
    <location>
        <begin position="378"/>
        <end position="398"/>
    </location>
</feature>
<dbReference type="AlphaFoldDB" id="A0A6J6JMK7"/>
<dbReference type="EMBL" id="CAEZTM010000043">
    <property type="protein sequence ID" value="CAB4574554.1"/>
    <property type="molecule type" value="Genomic_DNA"/>
</dbReference>
<feature type="transmembrane region" description="Helical" evidence="5">
    <location>
        <begin position="89"/>
        <end position="109"/>
    </location>
</feature>
<organism evidence="8">
    <name type="scientific">freshwater metagenome</name>
    <dbReference type="NCBI Taxonomy" id="449393"/>
    <lineage>
        <taxon>unclassified sequences</taxon>
        <taxon>metagenomes</taxon>
        <taxon>ecological metagenomes</taxon>
    </lineage>
</organism>